<dbReference type="AlphaFoldDB" id="A0A2M7REC7"/>
<evidence type="ECO:0000256" key="6">
    <source>
        <dbReference type="ARBA" id="ARBA00022741"/>
    </source>
</evidence>
<dbReference type="Pfam" id="PF00696">
    <property type="entry name" value="AA_kinase"/>
    <property type="match status" value="1"/>
</dbReference>
<proteinExistence type="inferred from homology"/>
<evidence type="ECO:0000256" key="4">
    <source>
        <dbReference type="ARBA" id="ARBA00022490"/>
    </source>
</evidence>
<evidence type="ECO:0000256" key="2">
    <source>
        <dbReference type="ARBA" id="ARBA00004791"/>
    </source>
</evidence>
<protein>
    <recommendedName>
        <fullName evidence="11">Uridylate kinase</fullName>
        <shortName evidence="11">UK</shortName>
        <ecNumber evidence="11">2.7.4.22</ecNumber>
    </recommendedName>
    <alternativeName>
        <fullName evidence="11">Uridine monophosphate kinase</fullName>
        <shortName evidence="11">UMP kinase</shortName>
        <shortName evidence="11">UMPK</shortName>
    </alternativeName>
</protein>
<dbReference type="GO" id="GO:0033862">
    <property type="term" value="F:UMP kinase activity"/>
    <property type="evidence" value="ECO:0007669"/>
    <property type="project" value="UniProtKB-EC"/>
</dbReference>
<feature type="binding site" evidence="11">
    <location>
        <begin position="11"/>
        <end position="14"/>
    </location>
    <ligand>
        <name>ATP</name>
        <dbReference type="ChEBI" id="CHEBI:30616"/>
    </ligand>
</feature>
<feature type="binding site" evidence="11">
    <location>
        <begin position="133"/>
        <end position="140"/>
    </location>
    <ligand>
        <name>UMP</name>
        <dbReference type="ChEBI" id="CHEBI:57865"/>
    </ligand>
</feature>
<comment type="activity regulation">
    <text evidence="11">Inhibited by UTP.</text>
</comment>
<dbReference type="Gene3D" id="3.40.1160.10">
    <property type="entry name" value="Acetylglutamate kinase-like"/>
    <property type="match status" value="1"/>
</dbReference>
<comment type="catalytic activity">
    <reaction evidence="10 11">
        <text>UMP + ATP = UDP + ADP</text>
        <dbReference type="Rhea" id="RHEA:24400"/>
        <dbReference type="ChEBI" id="CHEBI:30616"/>
        <dbReference type="ChEBI" id="CHEBI:57865"/>
        <dbReference type="ChEBI" id="CHEBI:58223"/>
        <dbReference type="ChEBI" id="CHEBI:456216"/>
        <dbReference type="EC" id="2.7.4.22"/>
    </reaction>
</comment>
<dbReference type="PANTHER" id="PTHR42833">
    <property type="entry name" value="URIDYLATE KINASE"/>
    <property type="match status" value="1"/>
</dbReference>
<dbReference type="HAMAP" id="MF_01220_B">
    <property type="entry name" value="PyrH_B"/>
    <property type="match status" value="1"/>
</dbReference>
<feature type="binding site" evidence="11">
    <location>
        <position position="52"/>
    </location>
    <ligand>
        <name>UMP</name>
        <dbReference type="ChEBI" id="CHEBI:57865"/>
    </ligand>
</feature>
<dbReference type="GO" id="GO:0006225">
    <property type="term" value="P:UDP biosynthetic process"/>
    <property type="evidence" value="ECO:0007669"/>
    <property type="project" value="TreeGrafter"/>
</dbReference>
<evidence type="ECO:0000259" key="12">
    <source>
        <dbReference type="Pfam" id="PF00696"/>
    </source>
</evidence>
<dbReference type="SUPFAM" id="SSF53633">
    <property type="entry name" value="Carbamate kinase-like"/>
    <property type="match status" value="1"/>
</dbReference>
<comment type="pathway">
    <text evidence="2 11">Pyrimidine metabolism; CTP biosynthesis via de novo pathway; UDP from UMP (UMPK route): step 1/1.</text>
</comment>
<dbReference type="GO" id="GO:0005524">
    <property type="term" value="F:ATP binding"/>
    <property type="evidence" value="ECO:0007669"/>
    <property type="project" value="UniProtKB-KW"/>
</dbReference>
<evidence type="ECO:0000256" key="9">
    <source>
        <dbReference type="ARBA" id="ARBA00022975"/>
    </source>
</evidence>
<dbReference type="Proteomes" id="UP000228689">
    <property type="component" value="Unassembled WGS sequence"/>
</dbReference>
<keyword evidence="7 11" id="KW-0418">Kinase</keyword>
<feature type="binding site" evidence="11">
    <location>
        <position position="166"/>
    </location>
    <ligand>
        <name>ATP</name>
        <dbReference type="ChEBI" id="CHEBI:30616"/>
    </ligand>
</feature>
<dbReference type="EMBL" id="PFMC01000052">
    <property type="protein sequence ID" value="PIY94911.1"/>
    <property type="molecule type" value="Genomic_DNA"/>
</dbReference>
<feature type="binding site" evidence="11">
    <location>
        <position position="160"/>
    </location>
    <ligand>
        <name>ATP</name>
        <dbReference type="ChEBI" id="CHEBI:30616"/>
    </ligand>
</feature>
<evidence type="ECO:0000256" key="10">
    <source>
        <dbReference type="ARBA" id="ARBA00047767"/>
    </source>
</evidence>
<evidence type="ECO:0000256" key="1">
    <source>
        <dbReference type="ARBA" id="ARBA00004496"/>
    </source>
</evidence>
<feature type="binding site" evidence="11">
    <location>
        <position position="57"/>
    </location>
    <ligand>
        <name>ATP</name>
        <dbReference type="ChEBI" id="CHEBI:30616"/>
    </ligand>
</feature>
<comment type="similarity">
    <text evidence="3 11">Belongs to the UMP kinase family.</text>
</comment>
<organism evidence="13 14">
    <name type="scientific">Candidatus Komeilibacteria bacterium CG_4_10_14_0_8_um_filter_37_78</name>
    <dbReference type="NCBI Taxonomy" id="1974471"/>
    <lineage>
        <taxon>Bacteria</taxon>
        <taxon>Candidatus Komeiliibacteriota</taxon>
    </lineage>
</organism>
<name>A0A2M7REC7_9BACT</name>
<feature type="binding site" evidence="11">
    <location>
        <position position="53"/>
    </location>
    <ligand>
        <name>ATP</name>
        <dbReference type="ChEBI" id="CHEBI:30616"/>
    </ligand>
</feature>
<evidence type="ECO:0000256" key="8">
    <source>
        <dbReference type="ARBA" id="ARBA00022840"/>
    </source>
</evidence>
<reference evidence="14" key="1">
    <citation type="submission" date="2017-09" db="EMBL/GenBank/DDBJ databases">
        <title>Depth-based differentiation of microbial function through sediment-hosted aquifers and enrichment of novel symbionts in the deep terrestrial subsurface.</title>
        <authorList>
            <person name="Probst A.J."/>
            <person name="Ladd B."/>
            <person name="Jarett J.K."/>
            <person name="Geller-Mcgrath D.E."/>
            <person name="Sieber C.M.K."/>
            <person name="Emerson J.B."/>
            <person name="Anantharaman K."/>
            <person name="Thomas B.C."/>
            <person name="Malmstrom R."/>
            <person name="Stieglmeier M."/>
            <person name="Klingl A."/>
            <person name="Woyke T."/>
            <person name="Ryan C.M."/>
            <person name="Banfield J.F."/>
        </authorList>
    </citation>
    <scope>NUCLEOTIDE SEQUENCE [LARGE SCALE GENOMIC DNA]</scope>
</reference>
<dbReference type="InterPro" id="IPR001048">
    <property type="entry name" value="Asp/Glu/Uridylate_kinase"/>
</dbReference>
<dbReference type="InterPro" id="IPR011817">
    <property type="entry name" value="Uridylate_kinase"/>
</dbReference>
<keyword evidence="9 11" id="KW-0665">Pyrimidine biosynthesis</keyword>
<keyword evidence="8 11" id="KW-0067">ATP-binding</keyword>
<dbReference type="PANTHER" id="PTHR42833:SF4">
    <property type="entry name" value="URIDYLATE KINASE PUMPKIN, CHLOROPLASTIC"/>
    <property type="match status" value="1"/>
</dbReference>
<comment type="subunit">
    <text evidence="11">Homohexamer.</text>
</comment>
<evidence type="ECO:0000256" key="7">
    <source>
        <dbReference type="ARBA" id="ARBA00022777"/>
    </source>
</evidence>
<sequence>MTLQYNKVLLKLSGSPVAIDQKDFDFAKVEELVKEIKDLQAQGLQLAIVIGGGNIMRGRSIKQGEIAVERADYMGMLATNINSLALGGIMDKLGVPNQILSAWPMAGLVPEVSEASIKNAQSLKQVIIFGGGTGKPGRSTDTTATLRAKQAGCEVILKATDVDGVYDSDPDTNPRAIRYSRLTYQQAIDKGLQIMDQGAFAMAQEADLKIIVFKMQAGNLSRIVNGESLGTVISKV</sequence>
<accession>A0A2M7REC7</accession>
<dbReference type="GO" id="GO:0005737">
    <property type="term" value="C:cytoplasm"/>
    <property type="evidence" value="ECO:0007669"/>
    <property type="project" value="UniProtKB-SubCell"/>
</dbReference>
<evidence type="ECO:0000256" key="3">
    <source>
        <dbReference type="ARBA" id="ARBA00007614"/>
    </source>
</evidence>
<dbReference type="PIRSF" id="PIRSF005650">
    <property type="entry name" value="Uridylate_kin"/>
    <property type="match status" value="1"/>
</dbReference>
<dbReference type="EC" id="2.7.4.22" evidence="11"/>
<evidence type="ECO:0000313" key="13">
    <source>
        <dbReference type="EMBL" id="PIY94911.1"/>
    </source>
</evidence>
<comment type="caution">
    <text evidence="13">The sequence shown here is derived from an EMBL/GenBank/DDBJ whole genome shotgun (WGS) entry which is preliminary data.</text>
</comment>
<evidence type="ECO:0000313" key="14">
    <source>
        <dbReference type="Proteomes" id="UP000228689"/>
    </source>
</evidence>
<gene>
    <name evidence="11 13" type="primary">pyrH</name>
    <name evidence="13" type="ORF">COY67_01765</name>
</gene>
<comment type="caution">
    <text evidence="11">Lacks conserved residue(s) required for the propagation of feature annotation.</text>
</comment>
<dbReference type="CDD" id="cd04254">
    <property type="entry name" value="AAK_UMPK-PyrH-Ec"/>
    <property type="match status" value="1"/>
</dbReference>
<dbReference type="InterPro" id="IPR015963">
    <property type="entry name" value="Uridylate_kinase_bac"/>
</dbReference>
<keyword evidence="6 11" id="KW-0547">Nucleotide-binding</keyword>
<keyword evidence="5 11" id="KW-0808">Transferase</keyword>
<dbReference type="UniPathway" id="UPA00159">
    <property type="reaction ID" value="UER00275"/>
</dbReference>
<comment type="function">
    <text evidence="11">Catalyzes the reversible phosphorylation of UMP to UDP.</text>
</comment>
<feature type="binding site" evidence="11">
    <location>
        <position position="72"/>
    </location>
    <ligand>
        <name>UMP</name>
        <dbReference type="ChEBI" id="CHEBI:57865"/>
    </ligand>
</feature>
<keyword evidence="4 11" id="KW-0963">Cytoplasm</keyword>
<dbReference type="GO" id="GO:0044210">
    <property type="term" value="P:'de novo' CTP biosynthetic process"/>
    <property type="evidence" value="ECO:0007669"/>
    <property type="project" value="UniProtKB-UniRule"/>
</dbReference>
<evidence type="ECO:0000256" key="11">
    <source>
        <dbReference type="HAMAP-Rule" id="MF_01220"/>
    </source>
</evidence>
<feature type="binding site" evidence="11">
    <location>
        <position position="169"/>
    </location>
    <ligand>
        <name>ATP</name>
        <dbReference type="ChEBI" id="CHEBI:30616"/>
    </ligand>
</feature>
<evidence type="ECO:0000256" key="5">
    <source>
        <dbReference type="ARBA" id="ARBA00022679"/>
    </source>
</evidence>
<comment type="subcellular location">
    <subcellularLocation>
        <location evidence="1 11">Cytoplasm</location>
    </subcellularLocation>
</comment>
<feature type="domain" description="Aspartate/glutamate/uridylate kinase" evidence="12">
    <location>
        <begin position="7"/>
        <end position="213"/>
    </location>
</feature>
<dbReference type="InterPro" id="IPR036393">
    <property type="entry name" value="AceGlu_kinase-like_sf"/>
</dbReference>